<organism evidence="1 2">
    <name type="scientific">Stephanodiscus triporus</name>
    <dbReference type="NCBI Taxonomy" id="2934178"/>
    <lineage>
        <taxon>Eukaryota</taxon>
        <taxon>Sar</taxon>
        <taxon>Stramenopiles</taxon>
        <taxon>Ochrophyta</taxon>
        <taxon>Bacillariophyta</taxon>
        <taxon>Coscinodiscophyceae</taxon>
        <taxon>Thalassiosirophycidae</taxon>
        <taxon>Stephanodiscales</taxon>
        <taxon>Stephanodiscaceae</taxon>
        <taxon>Stephanodiscus</taxon>
    </lineage>
</organism>
<comment type="caution">
    <text evidence="1">The sequence shown here is derived from an EMBL/GenBank/DDBJ whole genome shotgun (WGS) entry which is preliminary data.</text>
</comment>
<evidence type="ECO:0000313" key="2">
    <source>
        <dbReference type="Proteomes" id="UP001530315"/>
    </source>
</evidence>
<dbReference type="AlphaFoldDB" id="A0ABD3NIF1"/>
<evidence type="ECO:0000313" key="1">
    <source>
        <dbReference type="EMBL" id="KAL3775723.1"/>
    </source>
</evidence>
<sequence length="63" mass="7246">MAMDEMGVSASYPTSRLLHGVVPPFLVKRGKMLSNKNAEKEIHLRSKMRLLRRKSDGWHALLR</sequence>
<reference evidence="1 2" key="1">
    <citation type="submission" date="2024-10" db="EMBL/GenBank/DDBJ databases">
        <title>Updated reference genomes for cyclostephanoid diatoms.</title>
        <authorList>
            <person name="Roberts W.R."/>
            <person name="Alverson A.J."/>
        </authorList>
    </citation>
    <scope>NUCLEOTIDE SEQUENCE [LARGE SCALE GENOMIC DNA]</scope>
    <source>
        <strain evidence="1 2">AJA276-08</strain>
    </source>
</reference>
<proteinExistence type="predicted"/>
<protein>
    <submittedName>
        <fullName evidence="1">Uncharacterized protein</fullName>
    </submittedName>
</protein>
<dbReference type="EMBL" id="JALLAZ020001397">
    <property type="protein sequence ID" value="KAL3775723.1"/>
    <property type="molecule type" value="Genomic_DNA"/>
</dbReference>
<accession>A0ABD3NIF1</accession>
<keyword evidence="2" id="KW-1185">Reference proteome</keyword>
<gene>
    <name evidence="1" type="ORF">ACHAW5_002935</name>
</gene>
<dbReference type="Proteomes" id="UP001530315">
    <property type="component" value="Unassembled WGS sequence"/>
</dbReference>
<name>A0ABD3NIF1_9STRA</name>